<comment type="similarity">
    <text evidence="1">Belongs to the UDP-glycosyltransferase family.</text>
</comment>
<organism evidence="2 3">
    <name type="scientific">Glycine soja</name>
    <name type="common">Wild soybean</name>
    <dbReference type="NCBI Taxonomy" id="3848"/>
    <lineage>
        <taxon>Eukaryota</taxon>
        <taxon>Viridiplantae</taxon>
        <taxon>Streptophyta</taxon>
        <taxon>Embryophyta</taxon>
        <taxon>Tracheophyta</taxon>
        <taxon>Spermatophyta</taxon>
        <taxon>Magnoliopsida</taxon>
        <taxon>eudicotyledons</taxon>
        <taxon>Gunneridae</taxon>
        <taxon>Pentapetalae</taxon>
        <taxon>rosids</taxon>
        <taxon>fabids</taxon>
        <taxon>Fabales</taxon>
        <taxon>Fabaceae</taxon>
        <taxon>Papilionoideae</taxon>
        <taxon>50 kb inversion clade</taxon>
        <taxon>NPAAA clade</taxon>
        <taxon>indigoferoid/millettioid clade</taxon>
        <taxon>Phaseoleae</taxon>
        <taxon>Glycine</taxon>
        <taxon>Glycine subgen. Soja</taxon>
    </lineage>
</organism>
<evidence type="ECO:0000313" key="3">
    <source>
        <dbReference type="Proteomes" id="UP000289340"/>
    </source>
</evidence>
<accession>A0A445M3W8</accession>
<dbReference type="SUPFAM" id="SSF53756">
    <property type="entry name" value="UDP-Glycosyltransferase/glycogen phosphorylase"/>
    <property type="match status" value="1"/>
</dbReference>
<dbReference type="AlphaFoldDB" id="A0A445M3W8"/>
<dbReference type="GO" id="GO:0080044">
    <property type="term" value="F:quercetin 7-O-glucosyltransferase activity"/>
    <property type="evidence" value="ECO:0007669"/>
    <property type="project" value="TreeGrafter"/>
</dbReference>
<dbReference type="Gramene" id="XM_028355440.1">
    <property type="protein sequence ID" value="XP_028211241.1"/>
    <property type="gene ID" value="LOC114393907"/>
</dbReference>
<reference evidence="2 3" key="1">
    <citation type="submission" date="2018-09" db="EMBL/GenBank/DDBJ databases">
        <title>A high-quality reference genome of wild soybean provides a powerful tool to mine soybean genomes.</title>
        <authorList>
            <person name="Xie M."/>
            <person name="Chung C.Y.L."/>
            <person name="Li M.-W."/>
            <person name="Wong F.-L."/>
            <person name="Chan T.-F."/>
            <person name="Lam H.-M."/>
        </authorList>
    </citation>
    <scope>NUCLEOTIDE SEQUENCE [LARGE SCALE GENOMIC DNA]</scope>
    <source>
        <strain evidence="3">cv. W05</strain>
        <tissue evidence="2">Hypocotyl of etiolated seedlings</tissue>
    </source>
</reference>
<protein>
    <submittedName>
        <fullName evidence="2">UDP-glycosyltransferase 74B1</fullName>
    </submittedName>
</protein>
<gene>
    <name evidence="2" type="ORF">D0Y65_001743</name>
</gene>
<evidence type="ECO:0000256" key="1">
    <source>
        <dbReference type="ARBA" id="ARBA00009995"/>
    </source>
</evidence>
<dbReference type="Gene3D" id="3.40.50.2000">
    <property type="entry name" value="Glycogen Phosphorylase B"/>
    <property type="match status" value="3"/>
</dbReference>
<proteinExistence type="inferred from homology"/>
<dbReference type="PANTHER" id="PTHR11926">
    <property type="entry name" value="GLUCOSYL/GLUCURONOSYL TRANSFERASES"/>
    <property type="match status" value="1"/>
</dbReference>
<dbReference type="PANTHER" id="PTHR11926:SF727">
    <property type="entry name" value="UDP-GLYCOSYLTRANSFERASE 74B1"/>
    <property type="match status" value="1"/>
</dbReference>
<sequence length="260" mass="29451">MIQQRQSNNVHVVVLHYPVQGHINPLVQFAKRLASKGIKATVATAHYTANSITAPNISVEPISDGFNEAGIAQTNNKVELFLSSFRTNGSRTLSQLIQYGLIELPVNVEDLPLRVPGLPPLDFWALPILLRFPESYPAYMAMKLSQFSDLPKAHWVFVNTFEALVAEWTDQSSNAVFLEQVWEVGVWPKEDEKGIARKQEFVTSLKVAMEGERSQEIRWDANKWKMLAREAFDEGGSSDNHINHFVNHLMNIRDVQKLVQ</sequence>
<keyword evidence="2" id="KW-0808">Transferase</keyword>
<name>A0A445M3W8_GLYSO</name>
<dbReference type="EMBL" id="QZWG01000001">
    <property type="protein sequence ID" value="RZC30305.1"/>
    <property type="molecule type" value="Genomic_DNA"/>
</dbReference>
<dbReference type="Proteomes" id="UP000289340">
    <property type="component" value="Chromosome 1"/>
</dbReference>
<comment type="caution">
    <text evidence="2">The sequence shown here is derived from an EMBL/GenBank/DDBJ whole genome shotgun (WGS) entry which is preliminary data.</text>
</comment>
<dbReference type="GO" id="GO:0080043">
    <property type="term" value="F:quercetin 3-O-glucosyltransferase activity"/>
    <property type="evidence" value="ECO:0007669"/>
    <property type="project" value="TreeGrafter"/>
</dbReference>
<evidence type="ECO:0000313" key="2">
    <source>
        <dbReference type="EMBL" id="RZC30305.1"/>
    </source>
</evidence>
<keyword evidence="3" id="KW-1185">Reference proteome</keyword>